<dbReference type="Proteomes" id="UP000094285">
    <property type="component" value="Unassembled WGS sequence"/>
</dbReference>
<organism evidence="2 3">
    <name type="scientific">Suhomyces tanzawaensis NRRL Y-17324</name>
    <dbReference type="NCBI Taxonomy" id="984487"/>
    <lineage>
        <taxon>Eukaryota</taxon>
        <taxon>Fungi</taxon>
        <taxon>Dikarya</taxon>
        <taxon>Ascomycota</taxon>
        <taxon>Saccharomycotina</taxon>
        <taxon>Pichiomycetes</taxon>
        <taxon>Debaryomycetaceae</taxon>
        <taxon>Suhomyces</taxon>
    </lineage>
</organism>
<feature type="region of interest" description="Disordered" evidence="1">
    <location>
        <begin position="282"/>
        <end position="325"/>
    </location>
</feature>
<dbReference type="GeneID" id="30983071"/>
<reference evidence="3" key="1">
    <citation type="submission" date="2016-05" db="EMBL/GenBank/DDBJ databases">
        <title>Comparative genomics of biotechnologically important yeasts.</title>
        <authorList>
            <consortium name="DOE Joint Genome Institute"/>
            <person name="Riley R."/>
            <person name="Haridas S."/>
            <person name="Wolfe K.H."/>
            <person name="Lopes M.R."/>
            <person name="Hittinger C.T."/>
            <person name="Goker M."/>
            <person name="Salamov A."/>
            <person name="Wisecaver J."/>
            <person name="Long T.M."/>
            <person name="Aerts A.L."/>
            <person name="Barry K."/>
            <person name="Choi C."/>
            <person name="Clum A."/>
            <person name="Coughlan A.Y."/>
            <person name="Deshpande S."/>
            <person name="Douglass A.P."/>
            <person name="Hanson S.J."/>
            <person name="Klenk H.-P."/>
            <person name="Labutti K."/>
            <person name="Lapidus A."/>
            <person name="Lindquist E."/>
            <person name="Lipzen A."/>
            <person name="Meier-Kolthoff J.P."/>
            <person name="Ohm R.A."/>
            <person name="Otillar R.P."/>
            <person name="Pangilinan J."/>
            <person name="Peng Y."/>
            <person name="Rokas A."/>
            <person name="Rosa C.A."/>
            <person name="Scheuner C."/>
            <person name="Sibirny A.A."/>
            <person name="Slot J.C."/>
            <person name="Stielow J.B."/>
            <person name="Sun H."/>
            <person name="Kurtzman C.P."/>
            <person name="Blackwell M."/>
            <person name="Grigoriev I.V."/>
            <person name="Jeffries T.W."/>
        </authorList>
    </citation>
    <scope>NUCLEOTIDE SEQUENCE [LARGE SCALE GENOMIC DNA]</scope>
    <source>
        <strain evidence="3">NRRL Y-17324</strain>
    </source>
</reference>
<evidence type="ECO:0000256" key="1">
    <source>
        <dbReference type="SAM" id="MobiDB-lite"/>
    </source>
</evidence>
<proteinExistence type="predicted"/>
<evidence type="ECO:0000313" key="2">
    <source>
        <dbReference type="EMBL" id="ODV81393.1"/>
    </source>
</evidence>
<dbReference type="EMBL" id="KV453909">
    <property type="protein sequence ID" value="ODV81393.1"/>
    <property type="molecule type" value="Genomic_DNA"/>
</dbReference>
<feature type="compositionally biased region" description="Low complexity" evidence="1">
    <location>
        <begin position="282"/>
        <end position="295"/>
    </location>
</feature>
<keyword evidence="3" id="KW-1185">Reference proteome</keyword>
<feature type="non-terminal residue" evidence="2">
    <location>
        <position position="325"/>
    </location>
</feature>
<sequence length="325" mass="33632">SQDSISGIVRAVNRSGIIFSLLDDFAGHPDRIEKLANITGNLIKSQGSSNSSGPSLFSLEKLTNSVNLTELIGIVQGSGLLQSVADGVLLDEDYRPVLVNLTHRILESNKNVILFAIDTIFAKSEGNQKRADSSYGGSLGQFASNLAYSFLGSSLFSTGLENILGALNDTGVAVYVVKRAIANESYQNMTAQFATDLYATGAINIDPSSLNITGLLDSALADPSLITNVLNSVLSGAGNSSSSSDSLFSSLGKYSGALQAIISDLEDTGIFQELNDYVFPSSSSSAPAPTSSARSNLRVNAKAASNSTTSGGSSASSSRAASSSN</sequence>
<feature type="compositionally biased region" description="Low complexity" evidence="1">
    <location>
        <begin position="303"/>
        <end position="325"/>
    </location>
</feature>
<dbReference type="OrthoDB" id="4022151at2759"/>
<accession>A0A1E4SPF8</accession>
<protein>
    <submittedName>
        <fullName evidence="2">Uncharacterized protein</fullName>
    </submittedName>
</protein>
<evidence type="ECO:0000313" key="3">
    <source>
        <dbReference type="Proteomes" id="UP000094285"/>
    </source>
</evidence>
<dbReference type="RefSeq" id="XP_020066515.1">
    <property type="nucleotide sequence ID" value="XM_020208935.1"/>
</dbReference>
<dbReference type="AlphaFoldDB" id="A0A1E4SPF8"/>
<name>A0A1E4SPF8_9ASCO</name>
<feature type="non-terminal residue" evidence="2">
    <location>
        <position position="1"/>
    </location>
</feature>
<gene>
    <name evidence="2" type="ORF">CANTADRAFT_43145</name>
</gene>